<dbReference type="CDD" id="cd09729">
    <property type="entry name" value="Cse1_I-E"/>
    <property type="match status" value="1"/>
</dbReference>
<dbReference type="NCBIfam" id="TIGR02547">
    <property type="entry name" value="casA_cse1"/>
    <property type="match status" value="1"/>
</dbReference>
<dbReference type="KEGG" id="daq:DAQ1742_00447"/>
<name>A0A375A640_9GAMM</name>
<keyword evidence="2" id="KW-1185">Reference proteome</keyword>
<dbReference type="InterPro" id="IPR013381">
    <property type="entry name" value="CRISPR-assoc_prot_Cse1"/>
</dbReference>
<evidence type="ECO:0000313" key="1">
    <source>
        <dbReference type="EMBL" id="SLM61548.1"/>
    </source>
</evidence>
<dbReference type="AlphaFoldDB" id="A0A375A640"/>
<proteinExistence type="predicted"/>
<accession>A0A375A640</accession>
<sequence length="511" mass="57327">MFSLIDTPWLPVVGADGHRTHISPRQLTDDRIINLACPRPDFQGAAWQLLIGLLQTAYSPPDEECWEDIWRDGLGDGWIQALDSLAPAFQFGAEKPAFMQDFSSLEADNNPISGLLIDAPGGNTLKLNKDHFVKRGTVNAICPHCAALALYTLQTNAPSGGVGHRVGLRGGGPITTLLMPYDAQKPVPLWRKLWANVSSGERGRCDASVFPWLKATRTSEGDRDKVTPENAHPLQAFWGMPRRIELDFSHTESGHCDLCGDHSGQLLTHYRTKNYGVQYEHWQHPLTPYRKSLKDGVVLSVKGQPGGLSYRDWLGLVLGTKDTLNETLPAYVVNLSHQRVPLRHKVGLWCFGYDMDNMKARCWYEHHVPVWKDITPAVRDYLPLGLQMAHDAQQLLRQSVKAAWFSRPKEVGGDFSFIDVSFWQETEQFFRQLYRSIAGGGCPVAALNAWRNQLYMYLIGTFDRLTFGNPDQKGDLTQAVEARGSMVKLFHIQKSMKQLKGLQPQEEPANG</sequence>
<reference evidence="1 2" key="1">
    <citation type="submission" date="2016-09" db="EMBL/GenBank/DDBJ databases">
        <authorList>
            <person name="Reverchon S."/>
            <person name="Nasser W."/>
            <person name="Leonard S."/>
            <person name="Brochier C."/>
            <person name="Duprey A."/>
        </authorList>
    </citation>
    <scope>NUCLEOTIDE SEQUENCE [LARGE SCALE GENOMIC DNA]</scope>
    <source>
        <strain evidence="1 2">174/2</strain>
    </source>
</reference>
<evidence type="ECO:0000313" key="2">
    <source>
        <dbReference type="Proteomes" id="UP000294820"/>
    </source>
</evidence>
<protein>
    <submittedName>
        <fullName evidence="1">CRISPR-associated protein, Cse1 family</fullName>
    </submittedName>
</protein>
<dbReference type="Pfam" id="PF09481">
    <property type="entry name" value="CRISPR_Cse1"/>
    <property type="match status" value="1"/>
</dbReference>
<dbReference type="RefSeq" id="WP_035339501.1">
    <property type="nucleotide sequence ID" value="NZ_LT615367.1"/>
</dbReference>
<gene>
    <name evidence="1" type="primary">cse1</name>
    <name evidence="1" type="ORF">DAQ1742_00447</name>
</gene>
<organism evidence="1 2">
    <name type="scientific">Dickeya aquatica</name>
    <dbReference type="NCBI Taxonomy" id="1401087"/>
    <lineage>
        <taxon>Bacteria</taxon>
        <taxon>Pseudomonadati</taxon>
        <taxon>Pseudomonadota</taxon>
        <taxon>Gammaproteobacteria</taxon>
        <taxon>Enterobacterales</taxon>
        <taxon>Pectobacteriaceae</taxon>
        <taxon>Dickeya</taxon>
    </lineage>
</organism>
<dbReference type="EMBL" id="LT615367">
    <property type="protein sequence ID" value="SLM61548.1"/>
    <property type="molecule type" value="Genomic_DNA"/>
</dbReference>
<dbReference type="Proteomes" id="UP000294820">
    <property type="component" value="Chromosome 1"/>
</dbReference>